<accession>X1UQ69</accession>
<evidence type="ECO:0000256" key="1">
    <source>
        <dbReference type="ARBA" id="ARBA00012787"/>
    </source>
</evidence>
<dbReference type="GO" id="GO:0003723">
    <property type="term" value="F:RNA binding"/>
    <property type="evidence" value="ECO:0007669"/>
    <property type="project" value="InterPro"/>
</dbReference>
<dbReference type="AlphaFoldDB" id="X1UQ69"/>
<organism evidence="5">
    <name type="scientific">marine sediment metagenome</name>
    <dbReference type="NCBI Taxonomy" id="412755"/>
    <lineage>
        <taxon>unclassified sequences</taxon>
        <taxon>metagenomes</taxon>
        <taxon>ecological metagenomes</taxon>
    </lineage>
</organism>
<dbReference type="SUPFAM" id="SSF55120">
    <property type="entry name" value="Pseudouridine synthase"/>
    <property type="match status" value="1"/>
</dbReference>
<evidence type="ECO:0000259" key="4">
    <source>
        <dbReference type="Pfam" id="PF01509"/>
    </source>
</evidence>
<name>X1UQ69_9ZZZZ</name>
<dbReference type="EMBL" id="BARW01036668">
    <property type="protein sequence ID" value="GAJ19649.1"/>
    <property type="molecule type" value="Genomic_DNA"/>
</dbReference>
<dbReference type="InterPro" id="IPR020103">
    <property type="entry name" value="PsdUridine_synth_cat_dom_sf"/>
</dbReference>
<dbReference type="GO" id="GO:1990481">
    <property type="term" value="P:mRNA pseudouridine synthesis"/>
    <property type="evidence" value="ECO:0007669"/>
    <property type="project" value="TreeGrafter"/>
</dbReference>
<evidence type="ECO:0000313" key="5">
    <source>
        <dbReference type="EMBL" id="GAJ19649.1"/>
    </source>
</evidence>
<dbReference type="PANTHER" id="PTHR13767:SF2">
    <property type="entry name" value="PSEUDOURIDYLATE SYNTHASE TRUB1"/>
    <property type="match status" value="1"/>
</dbReference>
<protein>
    <recommendedName>
        <fullName evidence="1">tRNA pseudouridine(55) synthase</fullName>
        <ecNumber evidence="1">5.4.99.25</ecNumber>
    </recommendedName>
</protein>
<feature type="non-terminal residue" evidence="5">
    <location>
        <position position="65"/>
    </location>
</feature>
<dbReference type="GO" id="GO:0006400">
    <property type="term" value="P:tRNA modification"/>
    <property type="evidence" value="ECO:0007669"/>
    <property type="project" value="TreeGrafter"/>
</dbReference>
<evidence type="ECO:0000256" key="3">
    <source>
        <dbReference type="ARBA" id="ARBA00023235"/>
    </source>
</evidence>
<comment type="caution">
    <text evidence="5">The sequence shown here is derived from an EMBL/GenBank/DDBJ whole genome shotgun (WGS) entry which is preliminary data.</text>
</comment>
<dbReference type="Gene3D" id="3.30.2350.10">
    <property type="entry name" value="Pseudouridine synthase"/>
    <property type="match status" value="1"/>
</dbReference>
<dbReference type="InterPro" id="IPR002501">
    <property type="entry name" value="PsdUridine_synth_N"/>
</dbReference>
<keyword evidence="2" id="KW-0819">tRNA processing</keyword>
<proteinExistence type="predicted"/>
<dbReference type="InterPro" id="IPR014780">
    <property type="entry name" value="tRNA_psdUridine_synth_TruB"/>
</dbReference>
<dbReference type="GO" id="GO:0160148">
    <property type="term" value="F:tRNA pseudouridine(55) synthase activity"/>
    <property type="evidence" value="ECO:0007669"/>
    <property type="project" value="UniProtKB-EC"/>
</dbReference>
<gene>
    <name evidence="5" type="ORF">S12H4_56850</name>
</gene>
<evidence type="ECO:0000256" key="2">
    <source>
        <dbReference type="ARBA" id="ARBA00022694"/>
    </source>
</evidence>
<sequence>MDGILNINKPAGRTSFSIVAIVKRLSGEQRVGHAGTLDPAATGVLPICLGRGTRVIEFLVDTTKA</sequence>
<dbReference type="PANTHER" id="PTHR13767">
    <property type="entry name" value="TRNA-PSEUDOURIDINE SYNTHASE"/>
    <property type="match status" value="1"/>
</dbReference>
<feature type="domain" description="Pseudouridine synthase II N-terminal" evidence="4">
    <location>
        <begin position="23"/>
        <end position="64"/>
    </location>
</feature>
<dbReference type="Pfam" id="PF01509">
    <property type="entry name" value="TruB_N"/>
    <property type="match status" value="1"/>
</dbReference>
<keyword evidence="3" id="KW-0413">Isomerase</keyword>
<dbReference type="EC" id="5.4.99.25" evidence="1"/>
<reference evidence="5" key="1">
    <citation type="journal article" date="2014" name="Front. Microbiol.">
        <title>High frequency of phylogenetically diverse reductive dehalogenase-homologous genes in deep subseafloor sedimentary metagenomes.</title>
        <authorList>
            <person name="Kawai M."/>
            <person name="Futagami T."/>
            <person name="Toyoda A."/>
            <person name="Takaki Y."/>
            <person name="Nishi S."/>
            <person name="Hori S."/>
            <person name="Arai W."/>
            <person name="Tsubouchi T."/>
            <person name="Morono Y."/>
            <person name="Uchiyama I."/>
            <person name="Ito T."/>
            <person name="Fujiyama A."/>
            <person name="Inagaki F."/>
            <person name="Takami H."/>
        </authorList>
    </citation>
    <scope>NUCLEOTIDE SEQUENCE</scope>
    <source>
        <strain evidence="5">Expedition CK06-06</strain>
    </source>
</reference>